<feature type="signal peptide" evidence="2">
    <location>
        <begin position="1"/>
        <end position="22"/>
    </location>
</feature>
<dbReference type="AlphaFoldDB" id="A0A8J3FNK7"/>
<dbReference type="GO" id="GO:0005975">
    <property type="term" value="P:carbohydrate metabolic process"/>
    <property type="evidence" value="ECO:0007669"/>
    <property type="project" value="UniProtKB-ARBA"/>
</dbReference>
<evidence type="ECO:0000313" key="3">
    <source>
        <dbReference type="EMBL" id="GGK84842.1"/>
    </source>
</evidence>
<dbReference type="Gene3D" id="2.60.40.10">
    <property type="entry name" value="Immunoglobulins"/>
    <property type="match status" value="1"/>
</dbReference>
<gene>
    <name evidence="3" type="ORF">GCM10012284_18980</name>
</gene>
<dbReference type="Proteomes" id="UP000656042">
    <property type="component" value="Unassembled WGS sequence"/>
</dbReference>
<dbReference type="InterPro" id="IPR013783">
    <property type="entry name" value="Ig-like_fold"/>
</dbReference>
<protein>
    <recommendedName>
        <fullName evidence="5">Fibronectin type-III domain-containing protein</fullName>
    </recommendedName>
</protein>
<feature type="chain" id="PRO_5038853888" description="Fibronectin type-III domain-containing protein" evidence="2">
    <location>
        <begin position="23"/>
        <end position="210"/>
    </location>
</feature>
<dbReference type="RefSeq" id="WP_189078750.1">
    <property type="nucleotide sequence ID" value="NZ_BMMX01000005.1"/>
</dbReference>
<keyword evidence="2" id="KW-0732">Signal</keyword>
<evidence type="ECO:0000256" key="1">
    <source>
        <dbReference type="SAM" id="MobiDB-lite"/>
    </source>
</evidence>
<reference evidence="3" key="2">
    <citation type="submission" date="2020-09" db="EMBL/GenBank/DDBJ databases">
        <authorList>
            <person name="Sun Q."/>
            <person name="Zhou Y."/>
        </authorList>
    </citation>
    <scope>NUCLEOTIDE SEQUENCE</scope>
    <source>
        <strain evidence="3">CGMCC 4.7299</strain>
    </source>
</reference>
<reference evidence="3" key="1">
    <citation type="journal article" date="2014" name="Int. J. Syst. Evol. Microbiol.">
        <title>Complete genome sequence of Corynebacterium casei LMG S-19264T (=DSM 44701T), isolated from a smear-ripened cheese.</title>
        <authorList>
            <consortium name="US DOE Joint Genome Institute (JGI-PGF)"/>
            <person name="Walter F."/>
            <person name="Albersmeier A."/>
            <person name="Kalinowski J."/>
            <person name="Ruckert C."/>
        </authorList>
    </citation>
    <scope>NUCLEOTIDE SEQUENCE</scope>
    <source>
        <strain evidence="3">CGMCC 4.7299</strain>
    </source>
</reference>
<comment type="caution">
    <text evidence="3">The sequence shown here is derived from an EMBL/GenBank/DDBJ whole genome shotgun (WGS) entry which is preliminary data.</text>
</comment>
<sequence length="210" mass="21779">MRRGNWVMLLAAPLLLSGCNVVDTLTGTPAAGPVSSGSAAGDAAPTGNSGDNWLVYAEGSPTPSPRPSYPAVEPDPVETGFLPLETASPTPETTPTATCSPNMFAFDKIQTAYVDPGPTSAVVTWYNVGGANLIEFRLTAISQDLTGGRQRDVGWVTVQPSTSCGWMSATVPGLDRQTRYVFSVDAVATRHSGAGTRASTVARSLVTSTT</sequence>
<feature type="region of interest" description="Disordered" evidence="1">
    <location>
        <begin position="32"/>
        <end position="73"/>
    </location>
</feature>
<dbReference type="SUPFAM" id="SSF49265">
    <property type="entry name" value="Fibronectin type III"/>
    <property type="match status" value="1"/>
</dbReference>
<name>A0A8J3FNK7_9ACTN</name>
<keyword evidence="4" id="KW-1185">Reference proteome</keyword>
<accession>A0A8J3FNK7</accession>
<proteinExistence type="predicted"/>
<dbReference type="InterPro" id="IPR036116">
    <property type="entry name" value="FN3_sf"/>
</dbReference>
<feature type="compositionally biased region" description="Low complexity" evidence="1">
    <location>
        <begin position="32"/>
        <end position="47"/>
    </location>
</feature>
<dbReference type="EMBL" id="BMMX01000005">
    <property type="protein sequence ID" value="GGK84842.1"/>
    <property type="molecule type" value="Genomic_DNA"/>
</dbReference>
<dbReference type="PROSITE" id="PS51257">
    <property type="entry name" value="PROKAR_LIPOPROTEIN"/>
    <property type="match status" value="1"/>
</dbReference>
<evidence type="ECO:0000256" key="2">
    <source>
        <dbReference type="SAM" id="SignalP"/>
    </source>
</evidence>
<evidence type="ECO:0000313" key="4">
    <source>
        <dbReference type="Proteomes" id="UP000656042"/>
    </source>
</evidence>
<organism evidence="3 4">
    <name type="scientific">Mangrovihabitans endophyticus</name>
    <dbReference type="NCBI Taxonomy" id="1751298"/>
    <lineage>
        <taxon>Bacteria</taxon>
        <taxon>Bacillati</taxon>
        <taxon>Actinomycetota</taxon>
        <taxon>Actinomycetes</taxon>
        <taxon>Micromonosporales</taxon>
        <taxon>Micromonosporaceae</taxon>
        <taxon>Mangrovihabitans</taxon>
    </lineage>
</organism>
<evidence type="ECO:0008006" key="5">
    <source>
        <dbReference type="Google" id="ProtNLM"/>
    </source>
</evidence>